<dbReference type="EMBL" id="ASPP01006008">
    <property type="protein sequence ID" value="ETO29519.1"/>
    <property type="molecule type" value="Genomic_DNA"/>
</dbReference>
<comment type="caution">
    <text evidence="2">The sequence shown here is derived from an EMBL/GenBank/DDBJ whole genome shotgun (WGS) entry which is preliminary data.</text>
</comment>
<reference evidence="2 3" key="1">
    <citation type="journal article" date="2013" name="Curr. Biol.">
        <title>The Genome of the Foraminiferan Reticulomyxa filosa.</title>
        <authorList>
            <person name="Glockner G."/>
            <person name="Hulsmann N."/>
            <person name="Schleicher M."/>
            <person name="Noegel A.A."/>
            <person name="Eichinger L."/>
            <person name="Gallinger C."/>
            <person name="Pawlowski J."/>
            <person name="Sierra R."/>
            <person name="Euteneuer U."/>
            <person name="Pillet L."/>
            <person name="Moustafa A."/>
            <person name="Platzer M."/>
            <person name="Groth M."/>
            <person name="Szafranski K."/>
            <person name="Schliwa M."/>
        </authorList>
    </citation>
    <scope>NUCLEOTIDE SEQUENCE [LARGE SCALE GENOMIC DNA]</scope>
</reference>
<accession>X6NUQ3</accession>
<evidence type="ECO:0000256" key="1">
    <source>
        <dbReference type="SAM" id="MobiDB-lite"/>
    </source>
</evidence>
<dbReference type="Proteomes" id="UP000023152">
    <property type="component" value="Unassembled WGS sequence"/>
</dbReference>
<name>X6NUQ3_RETFI</name>
<evidence type="ECO:0000313" key="2">
    <source>
        <dbReference type="EMBL" id="ETO29519.1"/>
    </source>
</evidence>
<dbReference type="AlphaFoldDB" id="X6NUQ3"/>
<proteinExistence type="predicted"/>
<feature type="region of interest" description="Disordered" evidence="1">
    <location>
        <begin position="1"/>
        <end position="26"/>
    </location>
</feature>
<feature type="region of interest" description="Disordered" evidence="1">
    <location>
        <begin position="178"/>
        <end position="221"/>
    </location>
</feature>
<feature type="compositionally biased region" description="Polar residues" evidence="1">
    <location>
        <begin position="203"/>
        <end position="221"/>
    </location>
</feature>
<keyword evidence="3" id="KW-1185">Reference proteome</keyword>
<sequence length="221" mass="25232">MSYRLQFEQSASLKDNEKDKTKSSSKVIEPIVVQTKGKHKLLMRKNKKKKGKDDSSNPALSALVLDLVEKIYNKDGRYYLSPSHLGNPEEKFALEWVNGSGSDWMWTIVYDEKMWAQIFINGMFVLPFDNLHWRLKDLSQKGARISSNVLSQVHPQMEILTCPNPTKRFCLDLRATSTSTTASAPQQSEVMSDTQKESESKEQASATKQKSNANQWQKNKK</sequence>
<organism evidence="2 3">
    <name type="scientific">Reticulomyxa filosa</name>
    <dbReference type="NCBI Taxonomy" id="46433"/>
    <lineage>
        <taxon>Eukaryota</taxon>
        <taxon>Sar</taxon>
        <taxon>Rhizaria</taxon>
        <taxon>Retaria</taxon>
        <taxon>Foraminifera</taxon>
        <taxon>Monothalamids</taxon>
        <taxon>Reticulomyxidae</taxon>
        <taxon>Reticulomyxa</taxon>
    </lineage>
</organism>
<protein>
    <submittedName>
        <fullName evidence="2">Uncharacterized protein</fullName>
    </submittedName>
</protein>
<gene>
    <name evidence="2" type="ORF">RFI_07600</name>
</gene>
<evidence type="ECO:0000313" key="3">
    <source>
        <dbReference type="Proteomes" id="UP000023152"/>
    </source>
</evidence>